<dbReference type="Pfam" id="PF04060">
    <property type="entry name" value="FeS"/>
    <property type="match status" value="1"/>
</dbReference>
<dbReference type="OrthoDB" id="9789936at2"/>
<keyword evidence="4" id="KW-0997">Cell inner membrane</keyword>
<organism evidence="15 16">
    <name type="scientific">Neopusillimonas maritima</name>
    <dbReference type="NCBI Taxonomy" id="2026239"/>
    <lineage>
        <taxon>Bacteria</taxon>
        <taxon>Pseudomonadati</taxon>
        <taxon>Pseudomonadota</taxon>
        <taxon>Betaproteobacteria</taxon>
        <taxon>Burkholderiales</taxon>
        <taxon>Alcaligenaceae</taxon>
        <taxon>Neopusillimonas</taxon>
    </lineage>
</organism>
<keyword evidence="11" id="KW-0472">Membrane</keyword>
<comment type="caution">
    <text evidence="15">The sequence shown here is derived from an EMBL/GenBank/DDBJ whole genome shotgun (WGS) entry which is preliminary data.</text>
</comment>
<reference evidence="15 16" key="1">
    <citation type="submission" date="2017-08" db="EMBL/GenBank/DDBJ databases">
        <title>Pusillimonas indicus sp. nov., a member of the family Alcaligenaceae isolated from surface seawater.</title>
        <authorList>
            <person name="Li J."/>
        </authorList>
    </citation>
    <scope>NUCLEOTIDE SEQUENCE [LARGE SCALE GENOMIC DNA]</scope>
    <source>
        <strain evidence="15 16">L52-1-41</strain>
    </source>
</reference>
<dbReference type="PROSITE" id="PS00198">
    <property type="entry name" value="4FE4S_FER_1"/>
    <property type="match status" value="1"/>
</dbReference>
<evidence type="ECO:0000256" key="8">
    <source>
        <dbReference type="ARBA" id="ARBA00022982"/>
    </source>
</evidence>
<evidence type="ECO:0000256" key="9">
    <source>
        <dbReference type="ARBA" id="ARBA00023004"/>
    </source>
</evidence>
<dbReference type="InterPro" id="IPR017896">
    <property type="entry name" value="4Fe4S_Fe-S-bd"/>
</dbReference>
<evidence type="ECO:0000256" key="12">
    <source>
        <dbReference type="ARBA" id="ARBA00067794"/>
    </source>
</evidence>
<evidence type="ECO:0000256" key="10">
    <source>
        <dbReference type="ARBA" id="ARBA00023014"/>
    </source>
</evidence>
<feature type="domain" description="4Fe-4S" evidence="14">
    <location>
        <begin position="2"/>
        <end position="61"/>
    </location>
</feature>
<evidence type="ECO:0000259" key="14">
    <source>
        <dbReference type="PROSITE" id="PS51656"/>
    </source>
</evidence>
<name>A0A3A1YPS4_9BURK</name>
<dbReference type="RefSeq" id="WP_119516972.1">
    <property type="nucleotide sequence ID" value="NZ_NQYH01000019.1"/>
</dbReference>
<keyword evidence="6" id="KW-0677">Repeat</keyword>
<accession>A0A3A1YPS4</accession>
<dbReference type="FunFam" id="1.10.15.40:FF:000001">
    <property type="entry name" value="Ion-translocating oxidoreductase complex subunit B"/>
    <property type="match status" value="1"/>
</dbReference>
<evidence type="ECO:0000256" key="3">
    <source>
        <dbReference type="ARBA" id="ARBA00022485"/>
    </source>
</evidence>
<proteinExistence type="predicted"/>
<dbReference type="InterPro" id="IPR017900">
    <property type="entry name" value="4Fe4S_Fe_S_CS"/>
</dbReference>
<evidence type="ECO:0000259" key="13">
    <source>
        <dbReference type="PROSITE" id="PS51379"/>
    </source>
</evidence>
<dbReference type="EMBL" id="NQYH01000019">
    <property type="protein sequence ID" value="RIY39218.1"/>
    <property type="molecule type" value="Genomic_DNA"/>
</dbReference>
<dbReference type="GO" id="GO:0009055">
    <property type="term" value="F:electron transfer activity"/>
    <property type="evidence" value="ECO:0007669"/>
    <property type="project" value="InterPro"/>
</dbReference>
<evidence type="ECO:0000256" key="2">
    <source>
        <dbReference type="ARBA" id="ARBA00022475"/>
    </source>
</evidence>
<keyword evidence="5" id="KW-0479">Metal-binding</keyword>
<evidence type="ECO:0000256" key="11">
    <source>
        <dbReference type="ARBA" id="ARBA00023136"/>
    </source>
</evidence>
<dbReference type="GO" id="GO:0046872">
    <property type="term" value="F:metal ion binding"/>
    <property type="evidence" value="ECO:0007669"/>
    <property type="project" value="UniProtKB-KW"/>
</dbReference>
<dbReference type="GO" id="GO:0051539">
    <property type="term" value="F:4 iron, 4 sulfur cluster binding"/>
    <property type="evidence" value="ECO:0007669"/>
    <property type="project" value="UniProtKB-KW"/>
</dbReference>
<dbReference type="PANTHER" id="PTHR42859">
    <property type="entry name" value="OXIDOREDUCTASE"/>
    <property type="match status" value="1"/>
</dbReference>
<dbReference type="PANTHER" id="PTHR42859:SF3">
    <property type="entry name" value="ION-TRANSLOCATING OXIDOREDUCTASE COMPLEX SUBUNIT B"/>
    <property type="match status" value="1"/>
</dbReference>
<keyword evidence="10" id="KW-0411">Iron-sulfur</keyword>
<dbReference type="Gene3D" id="3.30.70.20">
    <property type="match status" value="1"/>
</dbReference>
<evidence type="ECO:0000256" key="6">
    <source>
        <dbReference type="ARBA" id="ARBA00022737"/>
    </source>
</evidence>
<dbReference type="InterPro" id="IPR010207">
    <property type="entry name" value="Elect_transpt_cplx_RnfB/RsxB"/>
</dbReference>
<dbReference type="NCBIfam" id="NF005415">
    <property type="entry name" value="PRK06991.1"/>
    <property type="match status" value="1"/>
</dbReference>
<keyword evidence="2" id="KW-1003">Cell membrane</keyword>
<dbReference type="Gene3D" id="1.10.15.40">
    <property type="entry name" value="Electron transport complex subunit B, putative Fe-S cluster"/>
    <property type="match status" value="1"/>
</dbReference>
<dbReference type="NCBIfam" id="NF003475">
    <property type="entry name" value="PRK05113.1"/>
    <property type="match status" value="1"/>
</dbReference>
<dbReference type="InterPro" id="IPR050294">
    <property type="entry name" value="RnfB_subfamily"/>
</dbReference>
<evidence type="ECO:0000256" key="4">
    <source>
        <dbReference type="ARBA" id="ARBA00022519"/>
    </source>
</evidence>
<dbReference type="PROSITE" id="PS51379">
    <property type="entry name" value="4FE4S_FER_2"/>
    <property type="match status" value="2"/>
</dbReference>
<keyword evidence="7" id="KW-1278">Translocase</keyword>
<feature type="domain" description="4Fe-4S ferredoxin-type" evidence="13">
    <location>
        <begin position="77"/>
        <end position="106"/>
    </location>
</feature>
<evidence type="ECO:0000256" key="1">
    <source>
        <dbReference type="ARBA" id="ARBA00022448"/>
    </source>
</evidence>
<dbReference type="NCBIfam" id="TIGR01944">
    <property type="entry name" value="rnfB"/>
    <property type="match status" value="1"/>
</dbReference>
<evidence type="ECO:0000256" key="7">
    <source>
        <dbReference type="ARBA" id="ARBA00022967"/>
    </source>
</evidence>
<dbReference type="AlphaFoldDB" id="A0A3A1YPS4"/>
<protein>
    <recommendedName>
        <fullName evidence="12">Ion-translocating oxidoreductase complex subunit B</fullName>
    </recommendedName>
</protein>
<dbReference type="Pfam" id="PF14697">
    <property type="entry name" value="Fer4_21"/>
    <property type="match status" value="1"/>
</dbReference>
<keyword evidence="3" id="KW-0004">4Fe-4S</keyword>
<sequence length="211" mass="22132">MSLSSVVDRIDALLPQTQCTQCGYEGCRPYAQAIAQDGEAINRCPPGGQDGVKALAQLLSTAEIPLDAACGEHAPLTVAVIDESHCIGCTLCIQACPVDAIIGANKVMHTVAADLCTGCGLCLPPCPVDCIDMQPAQHEWSIALADKARANHQSRQRRLLMQHPEASSLAARTLANKASLSAAAGHDQAAKQKIIADALARARARRAIPLP</sequence>
<evidence type="ECO:0000256" key="5">
    <source>
        <dbReference type="ARBA" id="ARBA00022723"/>
    </source>
</evidence>
<feature type="domain" description="4Fe-4S ferredoxin-type" evidence="13">
    <location>
        <begin position="107"/>
        <end position="136"/>
    </location>
</feature>
<evidence type="ECO:0000313" key="15">
    <source>
        <dbReference type="EMBL" id="RIY39218.1"/>
    </source>
</evidence>
<evidence type="ECO:0000313" key="16">
    <source>
        <dbReference type="Proteomes" id="UP000266206"/>
    </source>
</evidence>
<dbReference type="InterPro" id="IPR007202">
    <property type="entry name" value="4Fe-4S_dom"/>
</dbReference>
<dbReference type="PROSITE" id="PS51656">
    <property type="entry name" value="4FE4S"/>
    <property type="match status" value="1"/>
</dbReference>
<keyword evidence="1" id="KW-0813">Transport</keyword>
<dbReference type="SUPFAM" id="SSF54862">
    <property type="entry name" value="4Fe-4S ferredoxins"/>
    <property type="match status" value="1"/>
</dbReference>
<gene>
    <name evidence="15" type="ORF">CJP73_15040</name>
</gene>
<keyword evidence="9" id="KW-0408">Iron</keyword>
<keyword evidence="8" id="KW-0249">Electron transport</keyword>
<dbReference type="Proteomes" id="UP000266206">
    <property type="component" value="Unassembled WGS sequence"/>
</dbReference>